<dbReference type="RefSeq" id="XP_013416668.1">
    <property type="nucleotide sequence ID" value="XM_013561214.2"/>
</dbReference>
<dbReference type="KEGG" id="lak:106178138"/>
<evidence type="ECO:0000313" key="15">
    <source>
        <dbReference type="RefSeq" id="XP_013416668.1"/>
    </source>
</evidence>
<keyword evidence="13" id="KW-1185">Reference proteome</keyword>
<evidence type="ECO:0000256" key="8">
    <source>
        <dbReference type="ARBA" id="ARBA00029691"/>
    </source>
</evidence>
<comment type="subcellular location">
    <subcellularLocation>
        <location evidence="9 10">Peroxisome membrane</location>
    </subcellularLocation>
</comment>
<feature type="compositionally biased region" description="Low complexity" evidence="11">
    <location>
        <begin position="249"/>
        <end position="262"/>
    </location>
</feature>
<evidence type="ECO:0000256" key="3">
    <source>
        <dbReference type="ARBA" id="ARBA00022927"/>
    </source>
</evidence>
<proteinExistence type="inferred from homology"/>
<dbReference type="STRING" id="7574.A0A1S3K205"/>
<keyword evidence="3 10" id="KW-0653">Protein transport</keyword>
<comment type="similarity">
    <text evidence="1 10">Belongs to the peroxin-14 family.</text>
</comment>
<dbReference type="Proteomes" id="UP000085678">
    <property type="component" value="Unplaced"/>
</dbReference>
<feature type="domain" description="Peroxisome membrane anchor protein Pex14p N-terminal" evidence="12">
    <location>
        <begin position="22"/>
        <end position="65"/>
    </location>
</feature>
<gene>
    <name evidence="14 15" type="primary">LOC106178138</name>
</gene>
<feature type="region of interest" description="Disordered" evidence="11">
    <location>
        <begin position="249"/>
        <end position="301"/>
    </location>
</feature>
<dbReference type="PANTHER" id="PTHR23058:SF0">
    <property type="entry name" value="PEROXISOMAL MEMBRANE PROTEIN PEX14"/>
    <property type="match status" value="1"/>
</dbReference>
<evidence type="ECO:0000256" key="7">
    <source>
        <dbReference type="ARBA" id="ARBA00029502"/>
    </source>
</evidence>
<dbReference type="GeneID" id="106178138"/>
<keyword evidence="5 10" id="KW-0472">Membrane</keyword>
<dbReference type="RefSeq" id="XP_013416661.1">
    <property type="nucleotide sequence ID" value="XM_013561207.2"/>
</dbReference>
<dbReference type="InterPro" id="IPR025655">
    <property type="entry name" value="PEX14"/>
</dbReference>
<dbReference type="InterPro" id="IPR006785">
    <property type="entry name" value="Pex14_N"/>
</dbReference>
<keyword evidence="2 10" id="KW-0813">Transport</keyword>
<evidence type="ECO:0000256" key="4">
    <source>
        <dbReference type="ARBA" id="ARBA00023010"/>
    </source>
</evidence>
<evidence type="ECO:0000256" key="10">
    <source>
        <dbReference type="RuleBase" id="RU367032"/>
    </source>
</evidence>
<dbReference type="AlphaFoldDB" id="A0A1S3K205"/>
<evidence type="ECO:0000313" key="13">
    <source>
        <dbReference type="Proteomes" id="UP000085678"/>
    </source>
</evidence>
<dbReference type="GO" id="GO:0016560">
    <property type="term" value="P:protein import into peroxisome matrix, docking"/>
    <property type="evidence" value="ECO:0007669"/>
    <property type="project" value="UniProtKB-UniRule"/>
</dbReference>
<evidence type="ECO:0000256" key="11">
    <source>
        <dbReference type="SAM" id="MobiDB-lite"/>
    </source>
</evidence>
<evidence type="ECO:0000256" key="1">
    <source>
        <dbReference type="ARBA" id="ARBA00005443"/>
    </source>
</evidence>
<dbReference type="OMA" id="AARKFML"/>
<dbReference type="OrthoDB" id="441517at2759"/>
<comment type="function">
    <text evidence="10">Component of the PEX13-PEX14 docking complex, a translocon channel that specifically mediates the import of peroxisomal cargo proteins bound to PEX5 receptor. The PEX13-PEX14 docking complex forms a large import pore which can be opened to a diameter of about 9 nm. Mechanistically, PEX5 receptor along with cargo proteins associates with the PEX14 subunit of the PEX13-PEX14 docking complex in the cytosol, leading to the insertion of the receptor into the organelle membrane with the concomitant translocation of the cargo into the peroxisome matrix.</text>
</comment>
<evidence type="ECO:0000256" key="2">
    <source>
        <dbReference type="ARBA" id="ARBA00022448"/>
    </source>
</evidence>
<reference evidence="14 15" key="1">
    <citation type="submission" date="2025-04" db="UniProtKB">
        <authorList>
            <consortium name="RefSeq"/>
        </authorList>
    </citation>
    <scope>IDENTIFICATION</scope>
    <source>
        <tissue evidence="14 15">Gonads</tissue>
    </source>
</reference>
<sequence>MAEEGEKMSETESVPVLPPEVRQSLVGTAVKFLQNPKVLDTPLSRKKAFLEKKGLTSEEIELAIKTSGTPLQDIPQHSQQVQVIAPLPTWWTRVKDIAIVTLIAGGGAYWVYRLFKEAILPWIRGDEPKAKKYERLETSMAAIQELLSQQQEKIQDISHAATNRQTGDALVRQQDTQSLNEIKQEIISLKGLLLNKKQFPAAPVQTPITLPSWQLASSSSPTLTTTAAEMVTTFVNSENGTAATKTVSAEAEGATGDAAATSVSPVECEDGQEVKGQSESMAPIETSADEEEMNGKNEEVD</sequence>
<evidence type="ECO:0000313" key="14">
    <source>
        <dbReference type="RefSeq" id="XP_013416661.1"/>
    </source>
</evidence>
<dbReference type="Gene3D" id="1.10.10.10">
    <property type="entry name" value="Winged helix-like DNA-binding domain superfamily/Winged helix DNA-binding domain"/>
    <property type="match status" value="1"/>
</dbReference>
<dbReference type="GO" id="GO:0005778">
    <property type="term" value="C:peroxisomal membrane"/>
    <property type="evidence" value="ECO:0007669"/>
    <property type="project" value="UniProtKB-SubCell"/>
</dbReference>
<evidence type="ECO:0000256" key="5">
    <source>
        <dbReference type="ARBA" id="ARBA00023136"/>
    </source>
</evidence>
<evidence type="ECO:0000259" key="12">
    <source>
        <dbReference type="Pfam" id="PF04695"/>
    </source>
</evidence>
<accession>A0A1S3K205</accession>
<name>A0A1S3K205_LINAN</name>
<dbReference type="PANTHER" id="PTHR23058">
    <property type="entry name" value="PEROXISOMAL MEMBRANE PROTEIN PEX14"/>
    <property type="match status" value="1"/>
</dbReference>
<dbReference type="GO" id="GO:0005102">
    <property type="term" value="F:signaling receptor binding"/>
    <property type="evidence" value="ECO:0007669"/>
    <property type="project" value="TreeGrafter"/>
</dbReference>
<evidence type="ECO:0000256" key="6">
    <source>
        <dbReference type="ARBA" id="ARBA00023140"/>
    </source>
</evidence>
<organism evidence="13 15">
    <name type="scientific">Lingula anatina</name>
    <name type="common">Brachiopod</name>
    <name type="synonym">Lingula unguis</name>
    <dbReference type="NCBI Taxonomy" id="7574"/>
    <lineage>
        <taxon>Eukaryota</taxon>
        <taxon>Metazoa</taxon>
        <taxon>Spiralia</taxon>
        <taxon>Lophotrochozoa</taxon>
        <taxon>Brachiopoda</taxon>
        <taxon>Linguliformea</taxon>
        <taxon>Lingulata</taxon>
        <taxon>Lingulida</taxon>
        <taxon>Linguloidea</taxon>
        <taxon>Lingulidae</taxon>
        <taxon>Lingula</taxon>
    </lineage>
</organism>
<evidence type="ECO:0000256" key="9">
    <source>
        <dbReference type="ARBA" id="ARBA00046271"/>
    </source>
</evidence>
<dbReference type="GO" id="GO:1990429">
    <property type="term" value="C:peroxisomal importomer complex"/>
    <property type="evidence" value="ECO:0007669"/>
    <property type="project" value="TreeGrafter"/>
</dbReference>
<keyword evidence="6 10" id="KW-0576">Peroxisome</keyword>
<protein>
    <recommendedName>
        <fullName evidence="7 10">Peroxisomal membrane protein PEX14</fullName>
    </recommendedName>
    <alternativeName>
        <fullName evidence="8 10">Peroxin-14</fullName>
    </alternativeName>
</protein>
<keyword evidence="4" id="KW-0811">Translocation</keyword>
<dbReference type="Pfam" id="PF04695">
    <property type="entry name" value="Pex14_N"/>
    <property type="match status" value="1"/>
</dbReference>
<dbReference type="InterPro" id="IPR036388">
    <property type="entry name" value="WH-like_DNA-bd_sf"/>
</dbReference>